<accession>A0ABQ2YJ85</accession>
<evidence type="ECO:0000313" key="3">
    <source>
        <dbReference type="EMBL" id="GGX85455.1"/>
    </source>
</evidence>
<dbReference type="Gene3D" id="1.10.8.760">
    <property type="entry name" value="Haem-binding uptake, Tiki superfamily, ChaN, domain 2"/>
    <property type="match status" value="1"/>
</dbReference>
<keyword evidence="1" id="KW-0732">Signal</keyword>
<sequence length="301" mass="32956">MRRRECLKGFVALAALGMIPAAEAEIEAVRPQGRVRDLRGGIWLSERALMARLFEARGVIVGERHDNPEHHRLERWLIDRLASRGQLGGVAMEMLDPSQQARLESYSAAELLALPEADLRKLLQWNEGWNWQAYGPIVRRVLELGLVPRAANIGRQAIKELVATNQAPALPPAVAAVHRRILIEGHCHLLPENRLDGMLAAQVARDKAMAAALAALPPVAVLICGSGHARRDIGVALHSDVAPLSLACVELAPGQNDWRSALPAGVDGVPPYDLAWFTLPVERGDPCEALRERVAHDQRSM</sequence>
<reference evidence="4" key="1">
    <citation type="journal article" date="2019" name="Int. J. Syst. Evol. Microbiol.">
        <title>The Global Catalogue of Microorganisms (GCM) 10K type strain sequencing project: providing services to taxonomists for standard genome sequencing and annotation.</title>
        <authorList>
            <consortium name="The Broad Institute Genomics Platform"/>
            <consortium name="The Broad Institute Genome Sequencing Center for Infectious Disease"/>
            <person name="Wu L."/>
            <person name="Ma J."/>
        </authorList>
    </citation>
    <scope>NUCLEOTIDE SEQUENCE [LARGE SCALE GENOMIC DNA]</scope>
    <source>
        <strain evidence="4">KCTC 22228</strain>
    </source>
</reference>
<name>A0ABQ2YJ85_9GAMM</name>
<proteinExistence type="predicted"/>
<keyword evidence="4" id="KW-1185">Reference proteome</keyword>
<gene>
    <name evidence="3" type="ORF">GCM10007160_11080</name>
</gene>
<dbReference type="CDD" id="cd14727">
    <property type="entry name" value="ChanN-like"/>
    <property type="match status" value="1"/>
</dbReference>
<organism evidence="3 4">
    <name type="scientific">Litchfieldella qijiaojingensis</name>
    <dbReference type="NCBI Taxonomy" id="980347"/>
    <lineage>
        <taxon>Bacteria</taxon>
        <taxon>Pseudomonadati</taxon>
        <taxon>Pseudomonadota</taxon>
        <taxon>Gammaproteobacteria</taxon>
        <taxon>Oceanospirillales</taxon>
        <taxon>Halomonadaceae</taxon>
        <taxon>Litchfieldella</taxon>
    </lineage>
</organism>
<dbReference type="Pfam" id="PF04187">
    <property type="entry name" value="Cofac_haem_bdg"/>
    <property type="match status" value="1"/>
</dbReference>
<evidence type="ECO:0000313" key="4">
    <source>
        <dbReference type="Proteomes" id="UP000653056"/>
    </source>
</evidence>
<dbReference type="RefSeq" id="WP_189466972.1">
    <property type="nucleotide sequence ID" value="NZ_BMXS01000003.1"/>
</dbReference>
<protein>
    <recommendedName>
        <fullName evidence="2">Haem-binding uptake Tiki superfamily ChaN domain-containing protein</fullName>
    </recommendedName>
</protein>
<comment type="caution">
    <text evidence="3">The sequence shown here is derived from an EMBL/GenBank/DDBJ whole genome shotgun (WGS) entry which is preliminary data.</text>
</comment>
<dbReference type="SUPFAM" id="SSF159501">
    <property type="entry name" value="EreA/ChaN-like"/>
    <property type="match status" value="1"/>
</dbReference>
<feature type="signal peptide" evidence="1">
    <location>
        <begin position="1"/>
        <end position="24"/>
    </location>
</feature>
<evidence type="ECO:0000259" key="2">
    <source>
        <dbReference type="Pfam" id="PF04187"/>
    </source>
</evidence>
<dbReference type="Gene3D" id="3.40.50.11550">
    <property type="match status" value="1"/>
</dbReference>
<feature type="chain" id="PRO_5047164034" description="Haem-binding uptake Tiki superfamily ChaN domain-containing protein" evidence="1">
    <location>
        <begin position="25"/>
        <end position="301"/>
    </location>
</feature>
<feature type="domain" description="Haem-binding uptake Tiki superfamily ChaN" evidence="2">
    <location>
        <begin position="49"/>
        <end position="236"/>
    </location>
</feature>
<dbReference type="InterPro" id="IPR007314">
    <property type="entry name" value="Cofac_haem-bd_dom"/>
</dbReference>
<dbReference type="EMBL" id="BMXS01000003">
    <property type="protein sequence ID" value="GGX85455.1"/>
    <property type="molecule type" value="Genomic_DNA"/>
</dbReference>
<dbReference type="Proteomes" id="UP000653056">
    <property type="component" value="Unassembled WGS sequence"/>
</dbReference>
<evidence type="ECO:0000256" key="1">
    <source>
        <dbReference type="SAM" id="SignalP"/>
    </source>
</evidence>